<protein>
    <submittedName>
        <fullName evidence="1">Uncharacterized protein</fullName>
    </submittedName>
</protein>
<organism evidence="1 2">
    <name type="scientific">Chitinophaga parva</name>
    <dbReference type="NCBI Taxonomy" id="2169414"/>
    <lineage>
        <taxon>Bacteria</taxon>
        <taxon>Pseudomonadati</taxon>
        <taxon>Bacteroidota</taxon>
        <taxon>Chitinophagia</taxon>
        <taxon>Chitinophagales</taxon>
        <taxon>Chitinophagaceae</taxon>
        <taxon>Chitinophaga</taxon>
    </lineage>
</organism>
<evidence type="ECO:0000313" key="1">
    <source>
        <dbReference type="EMBL" id="PUZ28417.1"/>
    </source>
</evidence>
<evidence type="ECO:0000313" key="2">
    <source>
        <dbReference type="Proteomes" id="UP000244450"/>
    </source>
</evidence>
<sequence length="71" mass="7818">MLPSLGIIGNDLMYIVDKDSAEVSYNGYSTTTRILHLEGAAHAQTITVIGNARSKGLLHVWTKIMKVYLNI</sequence>
<dbReference type="EMBL" id="QCYK01000001">
    <property type="protein sequence ID" value="PUZ28417.1"/>
    <property type="molecule type" value="Genomic_DNA"/>
</dbReference>
<gene>
    <name evidence="1" type="ORF">DCC81_02725</name>
</gene>
<accession>A0A2T7BL59</accession>
<dbReference type="Proteomes" id="UP000244450">
    <property type="component" value="Unassembled WGS sequence"/>
</dbReference>
<name>A0A2T7BL59_9BACT</name>
<keyword evidence="2" id="KW-1185">Reference proteome</keyword>
<dbReference type="AlphaFoldDB" id="A0A2T7BL59"/>
<proteinExistence type="predicted"/>
<comment type="caution">
    <text evidence="1">The sequence shown here is derived from an EMBL/GenBank/DDBJ whole genome shotgun (WGS) entry which is preliminary data.</text>
</comment>
<reference evidence="1 2" key="1">
    <citation type="submission" date="2018-04" db="EMBL/GenBank/DDBJ databases">
        <title>Chitinophaga fuyangensis sp. nov., isolated from soil in a chemical factory.</title>
        <authorList>
            <person name="Chen K."/>
        </authorList>
    </citation>
    <scope>NUCLEOTIDE SEQUENCE [LARGE SCALE GENOMIC DNA]</scope>
    <source>
        <strain evidence="1 2">LY-1</strain>
    </source>
</reference>